<dbReference type="InterPro" id="IPR033469">
    <property type="entry name" value="CYTH-like_dom_sf"/>
</dbReference>
<dbReference type="InterPro" id="IPR018966">
    <property type="entry name" value="VTC_domain"/>
</dbReference>
<gene>
    <name evidence="2" type="ORF">SAMN05216270_103204</name>
</gene>
<evidence type="ECO:0000259" key="1">
    <source>
        <dbReference type="Pfam" id="PF09359"/>
    </source>
</evidence>
<feature type="domain" description="VTC" evidence="1">
    <location>
        <begin position="25"/>
        <end position="233"/>
    </location>
</feature>
<reference evidence="3" key="1">
    <citation type="submission" date="2016-10" db="EMBL/GenBank/DDBJ databases">
        <authorList>
            <person name="Varghese N."/>
            <person name="Submissions S."/>
        </authorList>
    </citation>
    <scope>NUCLEOTIDE SEQUENCE [LARGE SCALE GENOMIC DNA]</scope>
    <source>
        <strain evidence="3">CGMCC 4.3516</strain>
    </source>
</reference>
<dbReference type="RefSeq" id="WP_091030865.1">
    <property type="nucleotide sequence ID" value="NZ_FNAD01000003.1"/>
</dbReference>
<protein>
    <submittedName>
        <fullName evidence="2">VTC domain-containing protein</fullName>
    </submittedName>
</protein>
<evidence type="ECO:0000313" key="2">
    <source>
        <dbReference type="EMBL" id="SDD33655.1"/>
    </source>
</evidence>
<dbReference type="STRING" id="58114.SAMN05216270_103204"/>
<dbReference type="Gene3D" id="3.20.100.30">
    <property type="entry name" value="VTC, catalytic tunnel domain"/>
    <property type="match status" value="1"/>
</dbReference>
<dbReference type="Pfam" id="PF09359">
    <property type="entry name" value="VTC"/>
    <property type="match status" value="1"/>
</dbReference>
<accession>A0A1G6TZD6</accession>
<dbReference type="CDD" id="cd07750">
    <property type="entry name" value="PolyPPase_VTC_like"/>
    <property type="match status" value="1"/>
</dbReference>
<keyword evidence="3" id="KW-1185">Reference proteome</keyword>
<evidence type="ECO:0000313" key="3">
    <source>
        <dbReference type="Proteomes" id="UP000198949"/>
    </source>
</evidence>
<dbReference type="OrthoDB" id="148766at2"/>
<dbReference type="AlphaFoldDB" id="A0A1G6TZD6"/>
<dbReference type="EMBL" id="FNAD01000003">
    <property type="protein sequence ID" value="SDD33655.1"/>
    <property type="molecule type" value="Genomic_DNA"/>
</dbReference>
<name>A0A1G6TZD6_9ACTN</name>
<dbReference type="GO" id="GO:0006799">
    <property type="term" value="P:polyphosphate biosynthetic process"/>
    <property type="evidence" value="ECO:0007669"/>
    <property type="project" value="UniProtKB-ARBA"/>
</dbReference>
<sequence length="260" mass="29018">MRTGLDLFAPVDLASVVDSANLQTRVDSKYLLTPDAYGRFRERLAHGGDWRCLEIDGRRRFAYESIYFDTPGLLTYRQHRQGRRHRFKVRSRTYADSGECAFEVKLKGARADTVKQRMDYRAADAGRLAPDAAAFLAETLQSAYGMAVPPGMAPRLRTDYRRHTLVDLRAATRITCDEELTVTGATGTAAARRVCLVEVKSAQAGGPVDRMLWRSGARPVSVSKYCLAAAALYPWLGANPWARAYKECFGADARVDRRDS</sequence>
<dbReference type="Proteomes" id="UP000198949">
    <property type="component" value="Unassembled WGS sequence"/>
</dbReference>
<dbReference type="InterPro" id="IPR042267">
    <property type="entry name" value="VTC_sf"/>
</dbReference>
<proteinExistence type="predicted"/>
<dbReference type="SUPFAM" id="SSF55154">
    <property type="entry name" value="CYTH-like phosphatases"/>
    <property type="match status" value="1"/>
</dbReference>
<organism evidence="2 3">
    <name type="scientific">Glycomyces harbinensis</name>
    <dbReference type="NCBI Taxonomy" id="58114"/>
    <lineage>
        <taxon>Bacteria</taxon>
        <taxon>Bacillati</taxon>
        <taxon>Actinomycetota</taxon>
        <taxon>Actinomycetes</taxon>
        <taxon>Glycomycetales</taxon>
        <taxon>Glycomycetaceae</taxon>
        <taxon>Glycomyces</taxon>
    </lineage>
</organism>